<sequence>MSADRTAPTAADRARSAIKDGIIKATYPPGSMLSENELAADLQMSRTPVRTALARLQDEGWVTIYPKRGALVRDFTAEEMRESADFLHALETAGIQRADRARRQATAQRQETNLTAQLSALESGDYAEFSQLAIEFHRAFVEAAGNSIMLAAYDRLRERQNMVIAKSGDRLAAAPAEVVAEHRELMELARDGKWEAFSDALHDHRSPIHVTDSKSLR</sequence>
<dbReference type="InterPro" id="IPR011711">
    <property type="entry name" value="GntR_C"/>
</dbReference>
<reference evidence="6" key="1">
    <citation type="journal article" date="2019" name="Int. J. Syst. Evol. Microbiol.">
        <title>The Global Catalogue of Microorganisms (GCM) 10K type strain sequencing project: providing services to taxonomists for standard genome sequencing and annotation.</title>
        <authorList>
            <consortium name="The Broad Institute Genomics Platform"/>
            <consortium name="The Broad Institute Genome Sequencing Center for Infectious Disease"/>
            <person name="Wu L."/>
            <person name="Ma J."/>
        </authorList>
    </citation>
    <scope>NUCLEOTIDE SEQUENCE [LARGE SCALE GENOMIC DNA]</scope>
    <source>
        <strain evidence="6">JCM 14304</strain>
    </source>
</reference>
<dbReference type="Pfam" id="PF00392">
    <property type="entry name" value="GntR"/>
    <property type="match status" value="1"/>
</dbReference>
<dbReference type="EMBL" id="BAAAND010000004">
    <property type="protein sequence ID" value="GAA1580910.1"/>
    <property type="molecule type" value="Genomic_DNA"/>
</dbReference>
<dbReference type="PANTHER" id="PTHR43537:SF24">
    <property type="entry name" value="GLUCONATE OPERON TRANSCRIPTIONAL REPRESSOR"/>
    <property type="match status" value="1"/>
</dbReference>
<dbReference type="InterPro" id="IPR000524">
    <property type="entry name" value="Tscrpt_reg_HTH_GntR"/>
</dbReference>
<dbReference type="Proteomes" id="UP001500190">
    <property type="component" value="Unassembled WGS sequence"/>
</dbReference>
<dbReference type="Gene3D" id="1.20.120.530">
    <property type="entry name" value="GntR ligand-binding domain-like"/>
    <property type="match status" value="1"/>
</dbReference>
<keyword evidence="1" id="KW-0805">Transcription regulation</keyword>
<keyword evidence="6" id="KW-1185">Reference proteome</keyword>
<dbReference type="InterPro" id="IPR036388">
    <property type="entry name" value="WH-like_DNA-bd_sf"/>
</dbReference>
<dbReference type="CDD" id="cd07377">
    <property type="entry name" value="WHTH_GntR"/>
    <property type="match status" value="1"/>
</dbReference>
<dbReference type="RefSeq" id="WP_344190676.1">
    <property type="nucleotide sequence ID" value="NZ_BAAAND010000004.1"/>
</dbReference>
<dbReference type="Gene3D" id="1.10.10.10">
    <property type="entry name" value="Winged helix-like DNA-binding domain superfamily/Winged helix DNA-binding domain"/>
    <property type="match status" value="1"/>
</dbReference>
<dbReference type="PANTHER" id="PTHR43537">
    <property type="entry name" value="TRANSCRIPTIONAL REGULATOR, GNTR FAMILY"/>
    <property type="match status" value="1"/>
</dbReference>
<evidence type="ECO:0000313" key="6">
    <source>
        <dbReference type="Proteomes" id="UP001500190"/>
    </source>
</evidence>
<protein>
    <submittedName>
        <fullName evidence="5">GntR family transcriptional regulator</fullName>
    </submittedName>
</protein>
<evidence type="ECO:0000256" key="1">
    <source>
        <dbReference type="ARBA" id="ARBA00023015"/>
    </source>
</evidence>
<evidence type="ECO:0000313" key="5">
    <source>
        <dbReference type="EMBL" id="GAA1580910.1"/>
    </source>
</evidence>
<keyword evidence="3" id="KW-0804">Transcription</keyword>
<accession>A0ABP4PHN3</accession>
<comment type="caution">
    <text evidence="5">The sequence shown here is derived from an EMBL/GenBank/DDBJ whole genome shotgun (WGS) entry which is preliminary data.</text>
</comment>
<evidence type="ECO:0000256" key="3">
    <source>
        <dbReference type="ARBA" id="ARBA00023163"/>
    </source>
</evidence>
<name>A0ABP4PHN3_9ACTN</name>
<evidence type="ECO:0000256" key="2">
    <source>
        <dbReference type="ARBA" id="ARBA00023125"/>
    </source>
</evidence>
<keyword evidence="2" id="KW-0238">DNA-binding</keyword>
<dbReference type="PROSITE" id="PS50949">
    <property type="entry name" value="HTH_GNTR"/>
    <property type="match status" value="1"/>
</dbReference>
<feature type="domain" description="HTH gntR-type" evidence="4">
    <location>
        <begin position="8"/>
        <end position="75"/>
    </location>
</feature>
<dbReference type="InterPro" id="IPR036390">
    <property type="entry name" value="WH_DNA-bd_sf"/>
</dbReference>
<dbReference type="Pfam" id="PF07729">
    <property type="entry name" value="FCD"/>
    <property type="match status" value="1"/>
</dbReference>
<gene>
    <name evidence="5" type="ORF">GCM10009742_26740</name>
</gene>
<dbReference type="SUPFAM" id="SSF46785">
    <property type="entry name" value="Winged helix' DNA-binding domain"/>
    <property type="match status" value="1"/>
</dbReference>
<dbReference type="InterPro" id="IPR008920">
    <property type="entry name" value="TF_FadR/GntR_C"/>
</dbReference>
<dbReference type="PRINTS" id="PR00035">
    <property type="entry name" value="HTHGNTR"/>
</dbReference>
<dbReference type="SUPFAM" id="SSF48008">
    <property type="entry name" value="GntR ligand-binding domain-like"/>
    <property type="match status" value="1"/>
</dbReference>
<evidence type="ECO:0000259" key="4">
    <source>
        <dbReference type="PROSITE" id="PS50949"/>
    </source>
</evidence>
<proteinExistence type="predicted"/>
<organism evidence="5 6">
    <name type="scientific">Kribbella karoonensis</name>
    <dbReference type="NCBI Taxonomy" id="324851"/>
    <lineage>
        <taxon>Bacteria</taxon>
        <taxon>Bacillati</taxon>
        <taxon>Actinomycetota</taxon>
        <taxon>Actinomycetes</taxon>
        <taxon>Propionibacteriales</taxon>
        <taxon>Kribbellaceae</taxon>
        <taxon>Kribbella</taxon>
    </lineage>
</organism>
<dbReference type="SMART" id="SM00345">
    <property type="entry name" value="HTH_GNTR"/>
    <property type="match status" value="1"/>
</dbReference>